<dbReference type="EMBL" id="BGZK01002637">
    <property type="protein sequence ID" value="GBP95485.1"/>
    <property type="molecule type" value="Genomic_DNA"/>
</dbReference>
<comment type="caution">
    <text evidence="1">The sequence shown here is derived from an EMBL/GenBank/DDBJ whole genome shotgun (WGS) entry which is preliminary data.</text>
</comment>
<dbReference type="STRING" id="151549.A0A4C2A915"/>
<name>A0A4C2A915_EUMVA</name>
<organism evidence="1 2">
    <name type="scientific">Eumeta variegata</name>
    <name type="common">Bagworm moth</name>
    <name type="synonym">Eumeta japonica</name>
    <dbReference type="NCBI Taxonomy" id="151549"/>
    <lineage>
        <taxon>Eukaryota</taxon>
        <taxon>Metazoa</taxon>
        <taxon>Ecdysozoa</taxon>
        <taxon>Arthropoda</taxon>
        <taxon>Hexapoda</taxon>
        <taxon>Insecta</taxon>
        <taxon>Pterygota</taxon>
        <taxon>Neoptera</taxon>
        <taxon>Endopterygota</taxon>
        <taxon>Lepidoptera</taxon>
        <taxon>Glossata</taxon>
        <taxon>Ditrysia</taxon>
        <taxon>Tineoidea</taxon>
        <taxon>Psychidae</taxon>
        <taxon>Oiketicinae</taxon>
        <taxon>Eumeta</taxon>
    </lineage>
</organism>
<gene>
    <name evidence="1" type="ORF">EVAR_65216_1</name>
</gene>
<dbReference type="GO" id="GO:0016791">
    <property type="term" value="F:phosphatase activity"/>
    <property type="evidence" value="ECO:0007669"/>
    <property type="project" value="UniProtKB-ARBA"/>
</dbReference>
<evidence type="ECO:0000313" key="2">
    <source>
        <dbReference type="Proteomes" id="UP000299102"/>
    </source>
</evidence>
<dbReference type="OrthoDB" id="348678at2759"/>
<keyword evidence="2" id="KW-1185">Reference proteome</keyword>
<dbReference type="Gene3D" id="3.40.50.1240">
    <property type="entry name" value="Phosphoglycerate mutase-like"/>
    <property type="match status" value="1"/>
</dbReference>
<dbReference type="Proteomes" id="UP000299102">
    <property type="component" value="Unassembled WGS sequence"/>
</dbReference>
<accession>A0A4C2A915</accession>
<protein>
    <submittedName>
        <fullName evidence="1">Uncharacterized protein</fullName>
    </submittedName>
</protein>
<proteinExistence type="predicted"/>
<reference evidence="1 2" key="1">
    <citation type="journal article" date="2019" name="Commun. Biol.">
        <title>The bagworm genome reveals a unique fibroin gene that provides high tensile strength.</title>
        <authorList>
            <person name="Kono N."/>
            <person name="Nakamura H."/>
            <person name="Ohtoshi R."/>
            <person name="Tomita M."/>
            <person name="Numata K."/>
            <person name="Arakawa K."/>
        </authorList>
    </citation>
    <scope>NUCLEOTIDE SEQUENCE [LARGE SCALE GENOMIC DNA]</scope>
</reference>
<sequence length="257" mass="29880">MYGSESWVWRNKNESRINTMEIRSLRSMCGVSRTDRCRNSDVKERCCLKEDVVSRVEKYLSEHTGTVVENYEDIERIYSTLKIEIEHNYSLPCWTRSVFPFGMEKPACHSFRVPTLERDLARIKAGPLLKNIVHHMTEAAQRSDPSRRRSCGRRLGYQIPDLLKWMHMGIGCQLEGLDWDKVRARVCYRRRARNDLECHPVLKVSAELYHRLIKVGFVYVGLQRRPVWDQSPLVQCSATDAESASAKKCTRGARTLT</sequence>
<dbReference type="InterPro" id="IPR029033">
    <property type="entry name" value="His_PPase_superfam"/>
</dbReference>
<dbReference type="SUPFAM" id="SSF53254">
    <property type="entry name" value="Phosphoglycerate mutase-like"/>
    <property type="match status" value="1"/>
</dbReference>
<evidence type="ECO:0000313" key="1">
    <source>
        <dbReference type="EMBL" id="GBP95485.1"/>
    </source>
</evidence>
<dbReference type="AlphaFoldDB" id="A0A4C2A915"/>